<protein>
    <submittedName>
        <fullName evidence="1">Hemin uptake protein HemP</fullName>
    </submittedName>
</protein>
<name>A0ABY8GFL2_EDWIC</name>
<dbReference type="InterPro" id="IPR019600">
    <property type="entry name" value="Hemin_uptake_protein_HemP"/>
</dbReference>
<reference evidence="1 2" key="1">
    <citation type="submission" date="2022-02" db="EMBL/GenBank/DDBJ databases">
        <title>Phenotypic, genotypic and serological characterization of Edwardsiella ictaluri from catfish and ornamental fish species.</title>
        <authorList>
            <person name="Rose D."/>
            <person name="Tekedar H.C."/>
            <person name="Waldbieser G.C."/>
            <person name="Aarattuthodi S."/>
            <person name="Griffin M.J."/>
        </authorList>
    </citation>
    <scope>NUCLEOTIDE SEQUENCE [LARGE SCALE GENOMIC DNA]</scope>
    <source>
        <strain evidence="1 2">13 TAL-140 K3</strain>
    </source>
</reference>
<organism evidence="1 2">
    <name type="scientific">Edwardsiella ictaluri</name>
    <dbReference type="NCBI Taxonomy" id="67780"/>
    <lineage>
        <taxon>Bacteria</taxon>
        <taxon>Pseudomonadati</taxon>
        <taxon>Pseudomonadota</taxon>
        <taxon>Gammaproteobacteria</taxon>
        <taxon>Enterobacterales</taxon>
        <taxon>Hafniaceae</taxon>
        <taxon>Edwardsiella</taxon>
    </lineage>
</organism>
<keyword evidence="2" id="KW-1185">Reference proteome</keyword>
<dbReference type="Gene3D" id="2.10.70.10">
    <property type="entry name" value="Complement Module, domain 1"/>
    <property type="match status" value="1"/>
</dbReference>
<sequence>MIIIKMKSGILSCVMTMEKATPDSPRTKLTQERTSAPGSTIASHTLLGQAGRVTITHKGEYYQLRQTRAGKLILTK</sequence>
<gene>
    <name evidence="1" type="ORF">MAY91_16180</name>
</gene>
<accession>A0ABY8GFL2</accession>
<proteinExistence type="predicted"/>
<evidence type="ECO:0000313" key="2">
    <source>
        <dbReference type="Proteomes" id="UP001222680"/>
    </source>
</evidence>
<dbReference type="Pfam" id="PF10636">
    <property type="entry name" value="hemP"/>
    <property type="match status" value="1"/>
</dbReference>
<dbReference type="Proteomes" id="UP001222680">
    <property type="component" value="Chromosome"/>
</dbReference>
<dbReference type="EMBL" id="CP092014">
    <property type="protein sequence ID" value="WFN96280.1"/>
    <property type="molecule type" value="Genomic_DNA"/>
</dbReference>
<evidence type="ECO:0000313" key="1">
    <source>
        <dbReference type="EMBL" id="WFN96280.1"/>
    </source>
</evidence>